<proteinExistence type="predicted"/>
<accession>A0A3G7TWW2</accession>
<protein>
    <submittedName>
        <fullName evidence="2">Uncharacterized protein</fullName>
    </submittedName>
</protein>
<keyword evidence="1" id="KW-1133">Transmembrane helix</keyword>
<dbReference type="Proteomes" id="UP000268048">
    <property type="component" value="Chromosome"/>
</dbReference>
<gene>
    <name evidence="2" type="ORF">C4K04_5159</name>
</gene>
<dbReference type="AlphaFoldDB" id="A0A3G7TWW2"/>
<dbReference type="EMBL" id="CP027753">
    <property type="protein sequence ID" value="AZE50809.1"/>
    <property type="molecule type" value="Genomic_DNA"/>
</dbReference>
<keyword evidence="1" id="KW-0812">Transmembrane</keyword>
<name>A0A3G7TWW2_9PSED</name>
<feature type="transmembrane region" description="Helical" evidence="1">
    <location>
        <begin position="20"/>
        <end position="41"/>
    </location>
</feature>
<keyword evidence="1" id="KW-0472">Membrane</keyword>
<reference evidence="2 3" key="1">
    <citation type="submission" date="2018-03" db="EMBL/GenBank/DDBJ databases">
        <title>Diversity of phytobeneficial traits revealed by whole-genome analysis of worldwide-isolated phenazine-producing Pseudomonas spp.</title>
        <authorList>
            <person name="Biessy A."/>
            <person name="Novinscak A."/>
            <person name="Blom J."/>
            <person name="Leger G."/>
            <person name="Thomashow L.S."/>
            <person name="Cazorla F.M."/>
            <person name="Josic D."/>
            <person name="Filion M."/>
        </authorList>
    </citation>
    <scope>NUCLEOTIDE SEQUENCE [LARGE SCALE GENOMIC DNA]</scope>
    <source>
        <strain evidence="2 3">B25</strain>
    </source>
</reference>
<evidence type="ECO:0000313" key="2">
    <source>
        <dbReference type="EMBL" id="AZE50809.1"/>
    </source>
</evidence>
<evidence type="ECO:0000256" key="1">
    <source>
        <dbReference type="SAM" id="Phobius"/>
    </source>
</evidence>
<evidence type="ECO:0000313" key="3">
    <source>
        <dbReference type="Proteomes" id="UP000268048"/>
    </source>
</evidence>
<sequence>MSGFFMPVIQSLSVKTRNTNILIPINFHILFNNLGLTLIIVRLRLCLIYR</sequence>
<organism evidence="2 3">
    <name type="scientific">Pseudomonas chlororaphis</name>
    <dbReference type="NCBI Taxonomy" id="587753"/>
    <lineage>
        <taxon>Bacteria</taxon>
        <taxon>Pseudomonadati</taxon>
        <taxon>Pseudomonadota</taxon>
        <taxon>Gammaproteobacteria</taxon>
        <taxon>Pseudomonadales</taxon>
        <taxon>Pseudomonadaceae</taxon>
        <taxon>Pseudomonas</taxon>
    </lineage>
</organism>